<name>A0A699V901_TANCI</name>
<evidence type="ECO:0000256" key="1">
    <source>
        <dbReference type="SAM" id="MobiDB-lite"/>
    </source>
</evidence>
<reference evidence="2" key="1">
    <citation type="journal article" date="2019" name="Sci. Rep.">
        <title>Draft genome of Tanacetum cinerariifolium, the natural source of mosquito coil.</title>
        <authorList>
            <person name="Yamashiro T."/>
            <person name="Shiraishi A."/>
            <person name="Satake H."/>
            <person name="Nakayama K."/>
        </authorList>
    </citation>
    <scope>NUCLEOTIDE SEQUENCE</scope>
</reference>
<comment type="caution">
    <text evidence="2">The sequence shown here is derived from an EMBL/GenBank/DDBJ whole genome shotgun (WGS) entry which is preliminary data.</text>
</comment>
<protein>
    <submittedName>
        <fullName evidence="2">Uncharacterized protein</fullName>
    </submittedName>
</protein>
<proteinExistence type="predicted"/>
<dbReference type="AlphaFoldDB" id="A0A699V901"/>
<feature type="compositionally biased region" description="Basic and acidic residues" evidence="1">
    <location>
        <begin position="20"/>
        <end position="36"/>
    </location>
</feature>
<organism evidence="2">
    <name type="scientific">Tanacetum cinerariifolium</name>
    <name type="common">Dalmatian daisy</name>
    <name type="synonym">Chrysanthemum cinerariifolium</name>
    <dbReference type="NCBI Taxonomy" id="118510"/>
    <lineage>
        <taxon>Eukaryota</taxon>
        <taxon>Viridiplantae</taxon>
        <taxon>Streptophyta</taxon>
        <taxon>Embryophyta</taxon>
        <taxon>Tracheophyta</taxon>
        <taxon>Spermatophyta</taxon>
        <taxon>Magnoliopsida</taxon>
        <taxon>eudicotyledons</taxon>
        <taxon>Gunneridae</taxon>
        <taxon>Pentapetalae</taxon>
        <taxon>asterids</taxon>
        <taxon>campanulids</taxon>
        <taxon>Asterales</taxon>
        <taxon>Asteraceae</taxon>
        <taxon>Asteroideae</taxon>
        <taxon>Anthemideae</taxon>
        <taxon>Anthemidinae</taxon>
        <taxon>Tanacetum</taxon>
    </lineage>
</organism>
<evidence type="ECO:0000313" key="2">
    <source>
        <dbReference type="EMBL" id="GFD31795.1"/>
    </source>
</evidence>
<feature type="region of interest" description="Disordered" evidence="1">
    <location>
        <begin position="16"/>
        <end position="36"/>
    </location>
</feature>
<dbReference type="EMBL" id="BKCJ011417601">
    <property type="protein sequence ID" value="GFD31795.1"/>
    <property type="molecule type" value="Genomic_DNA"/>
</dbReference>
<feature type="non-terminal residue" evidence="2">
    <location>
        <position position="1"/>
    </location>
</feature>
<gene>
    <name evidence="2" type="ORF">Tci_903764</name>
</gene>
<accession>A0A699V901</accession>
<sequence length="86" mass="9081">SGGLCGRGRVAGAAAHRHSGVLERKENTGRGGERERVGASASRALCLVGQLDLRIVGPEQEVKKIVALPLAEYKAAGLQRFLVFSQ</sequence>